<dbReference type="GO" id="GO:0000027">
    <property type="term" value="P:ribosomal large subunit assembly"/>
    <property type="evidence" value="ECO:0007669"/>
    <property type="project" value="TreeGrafter"/>
</dbReference>
<evidence type="ECO:0000256" key="3">
    <source>
        <dbReference type="ARBA" id="ARBA00023274"/>
    </source>
</evidence>
<gene>
    <name evidence="5" type="ORF">B1B_04473</name>
</gene>
<dbReference type="PANTHER" id="PTHR23410">
    <property type="entry name" value="RIBOSOMAL PROTEIN L5-RELATED"/>
    <property type="match status" value="1"/>
</dbReference>
<dbReference type="PANTHER" id="PTHR23410:SF12">
    <property type="entry name" value="LARGE RIBOSOMAL SUBUNIT PROTEIN UL18"/>
    <property type="match status" value="1"/>
</dbReference>
<protein>
    <submittedName>
        <fullName evidence="5">50S ribosomal protein L18P</fullName>
    </submittedName>
</protein>
<proteinExistence type="inferred from homology"/>
<accession>T1BNL5</accession>
<dbReference type="SUPFAM" id="SSF53137">
    <property type="entry name" value="Translational machinery components"/>
    <property type="match status" value="1"/>
</dbReference>
<dbReference type="InterPro" id="IPR005485">
    <property type="entry name" value="Rbsml_uL18_euk_arch"/>
</dbReference>
<feature type="region of interest" description="Disordered" evidence="4">
    <location>
        <begin position="115"/>
        <end position="134"/>
    </location>
</feature>
<dbReference type="EMBL" id="AUZY01002797">
    <property type="protein sequence ID" value="EQD71417.1"/>
    <property type="molecule type" value="Genomic_DNA"/>
</dbReference>
<evidence type="ECO:0000256" key="1">
    <source>
        <dbReference type="ARBA" id="ARBA00007116"/>
    </source>
</evidence>
<dbReference type="HAMAP" id="MF_01337_A">
    <property type="entry name" value="Ribosomal_uL18_A"/>
    <property type="match status" value="1"/>
</dbReference>
<keyword evidence="3" id="KW-0687">Ribonucleoprotein</keyword>
<dbReference type="Gene3D" id="3.30.420.100">
    <property type="match status" value="1"/>
</dbReference>
<evidence type="ECO:0000256" key="4">
    <source>
        <dbReference type="SAM" id="MobiDB-lite"/>
    </source>
</evidence>
<dbReference type="Pfam" id="PF17144">
    <property type="entry name" value="Ribosomal_L5e"/>
    <property type="match status" value="1"/>
</dbReference>
<comment type="caution">
    <text evidence="5">The sequence shown here is derived from an EMBL/GenBank/DDBJ whole genome shotgun (WGS) entry which is preliminary data.</text>
</comment>
<dbReference type="GO" id="GO:0008097">
    <property type="term" value="F:5S rRNA binding"/>
    <property type="evidence" value="ECO:0007669"/>
    <property type="project" value="InterPro"/>
</dbReference>
<dbReference type="GO" id="GO:0006412">
    <property type="term" value="P:translation"/>
    <property type="evidence" value="ECO:0007669"/>
    <property type="project" value="InterPro"/>
</dbReference>
<evidence type="ECO:0000256" key="2">
    <source>
        <dbReference type="ARBA" id="ARBA00022980"/>
    </source>
</evidence>
<comment type="similarity">
    <text evidence="1">Belongs to the universal ribosomal protein uL18 family.</text>
</comment>
<reference evidence="5" key="1">
    <citation type="submission" date="2013-08" db="EMBL/GenBank/DDBJ databases">
        <authorList>
            <person name="Mendez C."/>
            <person name="Richter M."/>
            <person name="Ferrer M."/>
            <person name="Sanchez J."/>
        </authorList>
    </citation>
    <scope>NUCLEOTIDE SEQUENCE</scope>
</reference>
<dbReference type="InterPro" id="IPR057268">
    <property type="entry name" value="Ribosomal_L18"/>
</dbReference>
<keyword evidence="2 5" id="KW-0689">Ribosomal protein</keyword>
<dbReference type="GO" id="GO:0022625">
    <property type="term" value="C:cytosolic large ribosomal subunit"/>
    <property type="evidence" value="ECO:0007669"/>
    <property type="project" value="TreeGrafter"/>
</dbReference>
<dbReference type="AlphaFoldDB" id="T1BNL5"/>
<name>T1BNL5_9ZZZZ</name>
<organism evidence="5">
    <name type="scientific">mine drainage metagenome</name>
    <dbReference type="NCBI Taxonomy" id="410659"/>
    <lineage>
        <taxon>unclassified sequences</taxon>
        <taxon>metagenomes</taxon>
        <taxon>ecological metagenomes</taxon>
    </lineage>
</organism>
<feature type="non-terminal residue" evidence="5">
    <location>
        <position position="1"/>
    </location>
</feature>
<sequence length="153" mass="16041">RVRLKLLKSGRLRAVVRLSARRVRVSLVDFDPKGDRVVAMADSSELGEINFPTTSLSSTPAAYLTAYLAGLRAKASGAEAAVLDLGVRRPSAGGRLSAALKGLLDSGVEIPHGEGGFPTADRLAGSHLPKPLPQPLEAYKQQLSSLATRSEGA</sequence>
<evidence type="ECO:0000313" key="5">
    <source>
        <dbReference type="EMBL" id="EQD71417.1"/>
    </source>
</evidence>
<dbReference type="CDD" id="cd00432">
    <property type="entry name" value="Ribosomal_L18_L5e"/>
    <property type="match status" value="1"/>
</dbReference>
<dbReference type="GO" id="GO:0003735">
    <property type="term" value="F:structural constituent of ribosome"/>
    <property type="evidence" value="ECO:0007669"/>
    <property type="project" value="InterPro"/>
</dbReference>
<reference evidence="5" key="2">
    <citation type="journal article" date="2014" name="ISME J.">
        <title>Microbial stratification in low pH oxic and suboxic macroscopic growths along an acid mine drainage.</title>
        <authorList>
            <person name="Mendez-Garcia C."/>
            <person name="Mesa V."/>
            <person name="Sprenger R.R."/>
            <person name="Richter M."/>
            <person name="Diez M.S."/>
            <person name="Solano J."/>
            <person name="Bargiela R."/>
            <person name="Golyshina O.V."/>
            <person name="Manteca A."/>
            <person name="Ramos J.L."/>
            <person name="Gallego J.R."/>
            <person name="Llorente I."/>
            <person name="Martins Dos Santos V.A."/>
            <person name="Jensen O.N."/>
            <person name="Pelaez A.I."/>
            <person name="Sanchez J."/>
            <person name="Ferrer M."/>
        </authorList>
    </citation>
    <scope>NUCLEOTIDE SEQUENCE</scope>
</reference>